<keyword evidence="1" id="KW-0812">Transmembrane</keyword>
<dbReference type="Proteomes" id="UP000003280">
    <property type="component" value="Unassembled WGS sequence"/>
</dbReference>
<dbReference type="Pfam" id="PF09648">
    <property type="entry name" value="YycI"/>
    <property type="match status" value="1"/>
</dbReference>
<keyword evidence="1" id="KW-0472">Membrane</keyword>
<accession>E0NJE1</accession>
<dbReference type="GO" id="GO:0016020">
    <property type="term" value="C:membrane"/>
    <property type="evidence" value="ECO:0007669"/>
    <property type="project" value="InterPro"/>
</dbReference>
<dbReference type="AlphaFoldDB" id="E0NJE1"/>
<reference evidence="3 4" key="1">
    <citation type="submission" date="2010-07" db="EMBL/GenBank/DDBJ databases">
        <authorList>
            <person name="Muzny D."/>
            <person name="Qin X."/>
            <person name="Deng J."/>
            <person name="Jiang H."/>
            <person name="Liu Y."/>
            <person name="Qu J."/>
            <person name="Song X.-Z."/>
            <person name="Zhang L."/>
            <person name="Thornton R."/>
            <person name="Coyle M."/>
            <person name="Francisco L."/>
            <person name="Jackson L."/>
            <person name="Javaid M."/>
            <person name="Korchina V."/>
            <person name="Kovar C."/>
            <person name="Mata R."/>
            <person name="Mathew T."/>
            <person name="Ngo R."/>
            <person name="Nguyen L."/>
            <person name="Nguyen N."/>
            <person name="Okwuonu G."/>
            <person name="Ongeri F."/>
            <person name="Pham C."/>
            <person name="Simmons D."/>
            <person name="Wilczek-Boney K."/>
            <person name="Hale W."/>
            <person name="Jakkamsetti A."/>
            <person name="Pham P."/>
            <person name="Ruth R."/>
            <person name="San Lucas F."/>
            <person name="Warren J."/>
            <person name="Zhang J."/>
            <person name="Zhao Z."/>
            <person name="Zhou C."/>
            <person name="Zhu D."/>
            <person name="Lee S."/>
            <person name="Bess C."/>
            <person name="Blankenburg K."/>
            <person name="Forbes L."/>
            <person name="Fu Q."/>
            <person name="Gubbala S."/>
            <person name="Hirani K."/>
            <person name="Jayaseelan J.C."/>
            <person name="Lara F."/>
            <person name="Munidasa M."/>
            <person name="Palculict T."/>
            <person name="Patil S."/>
            <person name="Pu L.-L."/>
            <person name="Saada N."/>
            <person name="Tang L."/>
            <person name="Weissenberger G."/>
            <person name="Zhu Y."/>
            <person name="Hemphill L."/>
            <person name="Shang Y."/>
            <person name="Youmans B."/>
            <person name="Ayvaz T."/>
            <person name="Ross M."/>
            <person name="Santibanez J."/>
            <person name="Aqrawi P."/>
            <person name="Gross S."/>
            <person name="Joshi V."/>
            <person name="Fowler G."/>
            <person name="Nazareth L."/>
            <person name="Reid J."/>
            <person name="Worley K."/>
            <person name="Petrosino J."/>
            <person name="Highlander S."/>
            <person name="Gibbs R."/>
        </authorList>
    </citation>
    <scope>NUCLEOTIDE SEQUENCE [LARGE SCALE GENOMIC DNA]</scope>
    <source>
        <strain evidence="3 4">ATCC BAA-1640</strain>
    </source>
</reference>
<dbReference type="STRING" id="862517.HMPREF9225_0280"/>
<dbReference type="InterPro" id="IPR018604">
    <property type="entry name" value="YycI-like"/>
</dbReference>
<name>E0NJE1_9FIRM</name>
<dbReference type="EMBL" id="AEEH01000017">
    <property type="protein sequence ID" value="EFM26089.1"/>
    <property type="molecule type" value="Genomic_DNA"/>
</dbReference>
<evidence type="ECO:0000256" key="1">
    <source>
        <dbReference type="SAM" id="Phobius"/>
    </source>
</evidence>
<feature type="domain" description="Regulatory protein YycH-like" evidence="2">
    <location>
        <begin position="43"/>
        <end position="275"/>
    </location>
</feature>
<proteinExistence type="predicted"/>
<protein>
    <submittedName>
        <fullName evidence="3">YycH protein</fullName>
    </submittedName>
</protein>
<dbReference type="OrthoDB" id="2388036at2"/>
<sequence>MDLKLAKKIIVISLIITNIILFGFIYKKEVAYMDETNQKPFIEKTVELLKKKNIEVEAKVPRQNYNMNTLSVEFETSEIKDLNKLFFGGIAEVEDPQGENGIIRGRDKTLILINRRRIIYEDQKPNGYNVQNIENAIDVTKDFLLKHEFKSDDLILVRSEKNDDGTYDIEYRKSYDQKLLETSYTNFTLNKNGIQKMDRLWLNVLEQSGKKLSTGSASKALLTLLDKQNLNKKTIVKIEPCYYFDPEEQGYLDDITKALRGRAIPSWRIEFKDGSDIIIEKI</sequence>
<keyword evidence="4" id="KW-1185">Reference proteome</keyword>
<evidence type="ECO:0000259" key="2">
    <source>
        <dbReference type="Pfam" id="PF09648"/>
    </source>
</evidence>
<feature type="transmembrane region" description="Helical" evidence="1">
    <location>
        <begin position="9"/>
        <end position="26"/>
    </location>
</feature>
<keyword evidence="1" id="KW-1133">Transmembrane helix</keyword>
<evidence type="ECO:0000313" key="4">
    <source>
        <dbReference type="Proteomes" id="UP000003280"/>
    </source>
</evidence>
<dbReference type="HOGENOM" id="CLU_086652_0_0_9"/>
<gene>
    <name evidence="3" type="ORF">HMPREF9225_0280</name>
</gene>
<comment type="caution">
    <text evidence="3">The sequence shown here is derived from an EMBL/GenBank/DDBJ whole genome shotgun (WGS) entry which is preliminary data.</text>
</comment>
<dbReference type="RefSeq" id="WP_008901116.1">
    <property type="nucleotide sequence ID" value="NZ_GL397071.1"/>
</dbReference>
<evidence type="ECO:0000313" key="3">
    <source>
        <dbReference type="EMBL" id="EFM26089.1"/>
    </source>
</evidence>
<organism evidence="3 4">
    <name type="scientific">Peptoniphilus duerdenii ATCC BAA-1640</name>
    <dbReference type="NCBI Taxonomy" id="862517"/>
    <lineage>
        <taxon>Bacteria</taxon>
        <taxon>Bacillati</taxon>
        <taxon>Bacillota</taxon>
        <taxon>Tissierellia</taxon>
        <taxon>Tissierellales</taxon>
        <taxon>Peptoniphilaceae</taxon>
        <taxon>Peptoniphilus</taxon>
    </lineage>
</organism>
<dbReference type="eggNOG" id="COG4853">
    <property type="taxonomic scope" value="Bacteria"/>
</dbReference>